<feature type="non-terminal residue" evidence="1">
    <location>
        <position position="1"/>
    </location>
</feature>
<organism evidence="1 2">
    <name type="scientific">Datura stramonium</name>
    <name type="common">Jimsonweed</name>
    <name type="synonym">Common thornapple</name>
    <dbReference type="NCBI Taxonomy" id="4076"/>
    <lineage>
        <taxon>Eukaryota</taxon>
        <taxon>Viridiplantae</taxon>
        <taxon>Streptophyta</taxon>
        <taxon>Embryophyta</taxon>
        <taxon>Tracheophyta</taxon>
        <taxon>Spermatophyta</taxon>
        <taxon>Magnoliopsida</taxon>
        <taxon>eudicotyledons</taxon>
        <taxon>Gunneridae</taxon>
        <taxon>Pentapetalae</taxon>
        <taxon>asterids</taxon>
        <taxon>lamiids</taxon>
        <taxon>Solanales</taxon>
        <taxon>Solanaceae</taxon>
        <taxon>Solanoideae</taxon>
        <taxon>Datureae</taxon>
        <taxon>Datura</taxon>
    </lineage>
</organism>
<dbReference type="EMBL" id="JACEIK010000966">
    <property type="protein sequence ID" value="MCD7464452.1"/>
    <property type="molecule type" value="Genomic_DNA"/>
</dbReference>
<gene>
    <name evidence="1" type="ORF">HAX54_052770</name>
</gene>
<keyword evidence="2" id="KW-1185">Reference proteome</keyword>
<accession>A0ABS8SZF2</accession>
<reference evidence="1 2" key="1">
    <citation type="journal article" date="2021" name="BMC Genomics">
        <title>Datura genome reveals duplications of psychoactive alkaloid biosynthetic genes and high mutation rate following tissue culture.</title>
        <authorList>
            <person name="Rajewski A."/>
            <person name="Carter-House D."/>
            <person name="Stajich J."/>
            <person name="Litt A."/>
        </authorList>
    </citation>
    <scope>NUCLEOTIDE SEQUENCE [LARGE SCALE GENOMIC DNA]</scope>
    <source>
        <strain evidence="1">AR-01</strain>
    </source>
</reference>
<evidence type="ECO:0000313" key="2">
    <source>
        <dbReference type="Proteomes" id="UP000823775"/>
    </source>
</evidence>
<evidence type="ECO:0000313" key="1">
    <source>
        <dbReference type="EMBL" id="MCD7464452.1"/>
    </source>
</evidence>
<dbReference type="Proteomes" id="UP000823775">
    <property type="component" value="Unassembled WGS sequence"/>
</dbReference>
<protein>
    <submittedName>
        <fullName evidence="1">Uncharacterized protein</fullName>
    </submittedName>
</protein>
<sequence length="60" mass="6713">IEGASSMVSWGTLSESVKGLSKEGSRVNWFRCPRLHYNQLEAVHRVVGVVPQCWMCFSAT</sequence>
<name>A0ABS8SZF2_DATST</name>
<feature type="non-terminal residue" evidence="1">
    <location>
        <position position="60"/>
    </location>
</feature>
<proteinExistence type="predicted"/>
<comment type="caution">
    <text evidence="1">The sequence shown here is derived from an EMBL/GenBank/DDBJ whole genome shotgun (WGS) entry which is preliminary data.</text>
</comment>